<reference evidence="1 2" key="1">
    <citation type="journal article" date="2018" name="Arch. Microbiol.">
        <title>New insights into the metabolic potential of the phototrophic purple bacterium Rhodopila globiformis DSM 161(T) from its draft genome sequence and evidence for a vanadium-dependent nitrogenase.</title>
        <authorList>
            <person name="Imhoff J.F."/>
            <person name="Rahn T."/>
            <person name="Kunzel S."/>
            <person name="Neulinger S.C."/>
        </authorList>
    </citation>
    <scope>NUCLEOTIDE SEQUENCE [LARGE SCALE GENOMIC DNA]</scope>
    <source>
        <strain evidence="1 2">DSM 16996</strain>
    </source>
</reference>
<dbReference type="InterPro" id="IPR014598">
    <property type="entry name" value="UCP035865"/>
</dbReference>
<dbReference type="PIRSF" id="PIRSF035865">
    <property type="entry name" value="UCP035865"/>
    <property type="match status" value="1"/>
</dbReference>
<dbReference type="InterPro" id="IPR019285">
    <property type="entry name" value="DUF2336"/>
</dbReference>
<evidence type="ECO:0000313" key="2">
    <source>
        <dbReference type="Proteomes" id="UP000239089"/>
    </source>
</evidence>
<name>A0A2S6N6Q6_9HYPH</name>
<organism evidence="1 2">
    <name type="scientific">Rhodoblastus sphagnicola</name>
    <dbReference type="NCBI Taxonomy" id="333368"/>
    <lineage>
        <taxon>Bacteria</taxon>
        <taxon>Pseudomonadati</taxon>
        <taxon>Pseudomonadota</taxon>
        <taxon>Alphaproteobacteria</taxon>
        <taxon>Hyphomicrobiales</taxon>
        <taxon>Rhodoblastaceae</taxon>
        <taxon>Rhodoblastus</taxon>
    </lineage>
</organism>
<keyword evidence="2" id="KW-1185">Reference proteome</keyword>
<dbReference type="EMBL" id="NHSJ01000082">
    <property type="protein sequence ID" value="PPQ30298.1"/>
    <property type="molecule type" value="Genomic_DNA"/>
</dbReference>
<dbReference type="AlphaFoldDB" id="A0A2S6N6Q6"/>
<evidence type="ECO:0008006" key="3">
    <source>
        <dbReference type="Google" id="ProtNLM"/>
    </source>
</evidence>
<dbReference type="Proteomes" id="UP000239089">
    <property type="component" value="Unassembled WGS sequence"/>
</dbReference>
<protein>
    <recommendedName>
        <fullName evidence="3">DUF2336 domain-containing protein</fullName>
    </recommendedName>
</protein>
<sequence>MIVRKFIQWSQGASATARANGVAALARAYLYSEMTLEDRREAESAFFALLDDPSPLPRHAMAEGFAGAPDAPPVVIQGLARDSSEISTLVLARSPLLADADLMDCAVVGDAAAQAAIALRADLSPAVCGSLAEIAGREAIIALAVNETANLPDFALRRMVERFGDDGEVREALLGRSWLPAAVRAALADAAARTLSAFIVSRQWISTARGERIAQECRDRATTIISAGCAAYSEETAALAAYLRASSQLTPALSLRALLCGQSGLFEASLAELTGLSAKRVAGLAREPWSDAFAAIYAKAGFPAGLLLAFRSTLAALARIKTDGDADEGALRLPLIQAVLADCEQGDAVALAKVISLLRRFELDAARDKGRRDVARIQAEAADAEPVVFGLPSTLTPRLGKASDDDGLLVDLAALERELVAA</sequence>
<accession>A0A2S6N6Q6</accession>
<proteinExistence type="predicted"/>
<dbReference type="OrthoDB" id="9798569at2"/>
<comment type="caution">
    <text evidence="1">The sequence shown here is derived from an EMBL/GenBank/DDBJ whole genome shotgun (WGS) entry which is preliminary data.</text>
</comment>
<dbReference type="RefSeq" id="WP_104508342.1">
    <property type="nucleotide sequence ID" value="NZ_JACIGC010000004.1"/>
</dbReference>
<dbReference type="Pfam" id="PF10098">
    <property type="entry name" value="DUF2336"/>
    <property type="match status" value="1"/>
</dbReference>
<gene>
    <name evidence="1" type="ORF">CCR94_13350</name>
</gene>
<evidence type="ECO:0000313" key="1">
    <source>
        <dbReference type="EMBL" id="PPQ30298.1"/>
    </source>
</evidence>